<evidence type="ECO:0000256" key="11">
    <source>
        <dbReference type="ARBA" id="ARBA00023136"/>
    </source>
</evidence>
<keyword evidence="8 13" id="KW-1133">Transmembrane helix</keyword>
<keyword evidence="6 12" id="KW-0812">Transmembrane</keyword>
<evidence type="ECO:0000256" key="13">
    <source>
        <dbReference type="SAM" id="Phobius"/>
    </source>
</evidence>
<evidence type="ECO:0000256" key="3">
    <source>
        <dbReference type="ARBA" id="ARBA00011291"/>
    </source>
</evidence>
<organism evidence="14">
    <name type="scientific">Cryptotermes brevis</name>
    <dbReference type="NCBI Taxonomy" id="105780"/>
    <lineage>
        <taxon>Eukaryota</taxon>
        <taxon>Metazoa</taxon>
        <taxon>Ecdysozoa</taxon>
        <taxon>Arthropoda</taxon>
        <taxon>Hexapoda</taxon>
        <taxon>Insecta</taxon>
        <taxon>Pterygota</taxon>
        <taxon>Neoptera</taxon>
        <taxon>Polyneoptera</taxon>
        <taxon>Dictyoptera</taxon>
        <taxon>Blattodea</taxon>
        <taxon>Blattoidea</taxon>
        <taxon>Termitoidae</taxon>
        <taxon>Kalotermitidae</taxon>
        <taxon>Cryptotermitinae</taxon>
        <taxon>Cryptotermes</taxon>
    </lineage>
</organism>
<dbReference type="GO" id="GO:0015986">
    <property type="term" value="P:proton motive force-driven ATP synthesis"/>
    <property type="evidence" value="ECO:0007669"/>
    <property type="project" value="InterPro"/>
</dbReference>
<geneLocation type="mitochondrion" evidence="14"/>
<comment type="similarity">
    <text evidence="2 12">Belongs to the ATPase protein 8 family.</text>
</comment>
<dbReference type="GO" id="GO:0031966">
    <property type="term" value="C:mitochondrial membrane"/>
    <property type="evidence" value="ECO:0007669"/>
    <property type="project" value="UniProtKB-SubCell"/>
</dbReference>
<dbReference type="GO" id="GO:0045259">
    <property type="term" value="C:proton-transporting ATP synthase complex"/>
    <property type="evidence" value="ECO:0007669"/>
    <property type="project" value="UniProtKB-KW"/>
</dbReference>
<evidence type="ECO:0000313" key="14">
    <source>
        <dbReference type="EMBL" id="QWL25011.1"/>
    </source>
</evidence>
<evidence type="ECO:0000256" key="8">
    <source>
        <dbReference type="ARBA" id="ARBA00022989"/>
    </source>
</evidence>
<evidence type="ECO:0000256" key="7">
    <source>
        <dbReference type="ARBA" id="ARBA00022781"/>
    </source>
</evidence>
<evidence type="ECO:0000256" key="6">
    <source>
        <dbReference type="ARBA" id="ARBA00022692"/>
    </source>
</evidence>
<evidence type="ECO:0000256" key="10">
    <source>
        <dbReference type="ARBA" id="ARBA00023128"/>
    </source>
</evidence>
<keyword evidence="10 12" id="KW-0496">Mitochondrion</keyword>
<keyword evidence="4 12" id="KW-0813">Transport</keyword>
<comment type="subunit">
    <text evidence="3">F-type ATPases have 2 components, CF(1) - the catalytic core - and CF(0) - the membrane proton channel.</text>
</comment>
<evidence type="ECO:0000256" key="9">
    <source>
        <dbReference type="ARBA" id="ARBA00023065"/>
    </source>
</evidence>
<accession>A0A8F0IDV3</accession>
<keyword evidence="5 12" id="KW-0138">CF(0)</keyword>
<dbReference type="InterPro" id="IPR001421">
    <property type="entry name" value="ATP8_metazoa"/>
</dbReference>
<evidence type="ECO:0000256" key="5">
    <source>
        <dbReference type="ARBA" id="ARBA00022547"/>
    </source>
</evidence>
<evidence type="ECO:0000256" key="2">
    <source>
        <dbReference type="ARBA" id="ARBA00008892"/>
    </source>
</evidence>
<evidence type="ECO:0000256" key="4">
    <source>
        <dbReference type="ARBA" id="ARBA00022448"/>
    </source>
</evidence>
<feature type="transmembrane region" description="Helical" evidence="13">
    <location>
        <begin position="6"/>
        <end position="30"/>
    </location>
</feature>
<dbReference type="AlphaFoldDB" id="A0A8F0IDV3"/>
<protein>
    <recommendedName>
        <fullName evidence="12">ATP synthase complex subunit 8</fullName>
    </recommendedName>
</protein>
<keyword evidence="7 12" id="KW-0375">Hydrogen ion transport</keyword>
<dbReference type="EMBL" id="MK618724">
    <property type="protein sequence ID" value="QWL25011.1"/>
    <property type="molecule type" value="Genomic_DNA"/>
</dbReference>
<dbReference type="GO" id="GO:0015078">
    <property type="term" value="F:proton transmembrane transporter activity"/>
    <property type="evidence" value="ECO:0007669"/>
    <property type="project" value="InterPro"/>
</dbReference>
<gene>
    <name evidence="14" type="primary">atp8</name>
</gene>
<keyword evidence="9 12" id="KW-0406">Ion transport</keyword>
<keyword evidence="11 13" id="KW-0472">Membrane</keyword>
<evidence type="ECO:0000256" key="12">
    <source>
        <dbReference type="RuleBase" id="RU003661"/>
    </source>
</evidence>
<sequence>MPQMMPLSWLSLFIMFSITMITFAVMNYYMSNTKTKTTIKNKMQIKTMNWKW</sequence>
<comment type="subcellular location">
    <subcellularLocation>
        <location evidence="1 12">Mitochondrion membrane</location>
        <topology evidence="1 12">Single-pass membrane protein</topology>
    </subcellularLocation>
</comment>
<evidence type="ECO:0000256" key="1">
    <source>
        <dbReference type="ARBA" id="ARBA00004304"/>
    </source>
</evidence>
<proteinExistence type="inferred from homology"/>
<name>A0A8F0IDV3_9NEOP</name>
<dbReference type="Pfam" id="PF00895">
    <property type="entry name" value="ATP-synt_8"/>
    <property type="match status" value="1"/>
</dbReference>
<reference evidence="14" key="1">
    <citation type="journal article" date="2019" name="Mitochondrial DNA Part B Resour">
        <title>The complete mitochondrial genome of West Indian drywood termite, Cryptotermes brevis (Walker) (Isoptera: Kalotermitidae).</title>
        <authorList>
            <person name="He P."/>
            <person name="Zhou Q."/>
            <person name="Hu K."/>
            <person name="Li T."/>
            <person name="Wen Y."/>
            <person name="Zhang L."/>
            <person name="Wang J."/>
        </authorList>
    </citation>
    <scope>NUCLEOTIDE SEQUENCE</scope>
</reference>